<keyword evidence="8" id="KW-0472">Membrane</keyword>
<feature type="compositionally biased region" description="Basic and acidic residues" evidence="10">
    <location>
        <begin position="555"/>
        <end position="565"/>
    </location>
</feature>
<dbReference type="SMART" id="SM00758">
    <property type="entry name" value="PA14"/>
    <property type="match status" value="1"/>
</dbReference>
<dbReference type="InterPro" id="IPR008428">
    <property type="entry name" value="Chond_GalNAc"/>
</dbReference>
<dbReference type="InterPro" id="IPR051227">
    <property type="entry name" value="CS_glycosyltransferase"/>
</dbReference>
<dbReference type="InterPro" id="IPR011658">
    <property type="entry name" value="PA14_dom"/>
</dbReference>
<dbReference type="Proteomes" id="UP001557470">
    <property type="component" value="Unassembled WGS sequence"/>
</dbReference>
<evidence type="ECO:0000313" key="13">
    <source>
        <dbReference type="Proteomes" id="UP001557470"/>
    </source>
</evidence>
<comment type="caution">
    <text evidence="12">The sequence shown here is derived from an EMBL/GenBank/DDBJ whole genome shotgun (WGS) entry which is preliminary data.</text>
</comment>
<dbReference type="AlphaFoldDB" id="A0ABD0W931"/>
<evidence type="ECO:0000256" key="3">
    <source>
        <dbReference type="ARBA" id="ARBA00022679"/>
    </source>
</evidence>
<accession>A0ABD0W931</accession>
<keyword evidence="3 9" id="KW-0808">Transferase</keyword>
<dbReference type="InterPro" id="IPR037524">
    <property type="entry name" value="PA14/GLEYA"/>
</dbReference>
<evidence type="ECO:0000256" key="9">
    <source>
        <dbReference type="RuleBase" id="RU364016"/>
    </source>
</evidence>
<protein>
    <recommendedName>
        <fullName evidence="9">Beta-1,4-N-acetylgalactosaminyltransferase</fullName>
        <ecNumber evidence="9">2.4.1.244</ecNumber>
    </recommendedName>
</protein>
<dbReference type="GO" id="GO:0032580">
    <property type="term" value="C:Golgi cisterna membrane"/>
    <property type="evidence" value="ECO:0007669"/>
    <property type="project" value="UniProtKB-SubCell"/>
</dbReference>
<dbReference type="Gene3D" id="3.90.550.10">
    <property type="entry name" value="Spore Coat Polysaccharide Biosynthesis Protein SpsA, Chain A"/>
    <property type="match status" value="1"/>
</dbReference>
<name>A0ABD0W931_UMBPY</name>
<keyword evidence="7 9" id="KW-0333">Golgi apparatus</keyword>
<dbReference type="PANTHER" id="PTHR12369:SF46">
    <property type="entry name" value="N-ACETYL-BETA-GLUCOSAMINYL-GLYCOPROTEIN 4-BETA-N-ACETYLGALACTOSAMINYLTRANSFERASE 1"/>
    <property type="match status" value="1"/>
</dbReference>
<dbReference type="Pfam" id="PF05679">
    <property type="entry name" value="CHGN"/>
    <property type="match status" value="1"/>
</dbReference>
<comment type="similarity">
    <text evidence="2 9">Belongs to the chondroitin N-acetylgalactosaminyltransferase family.</text>
</comment>
<keyword evidence="5 9" id="KW-0735">Signal-anchor</keyword>
<feature type="compositionally biased region" description="Acidic residues" evidence="10">
    <location>
        <begin position="788"/>
        <end position="798"/>
    </location>
</feature>
<feature type="region of interest" description="Disordered" evidence="10">
    <location>
        <begin position="537"/>
        <end position="601"/>
    </location>
</feature>
<proteinExistence type="inferred from homology"/>
<feature type="compositionally biased region" description="Low complexity" evidence="10">
    <location>
        <begin position="937"/>
        <end position="946"/>
    </location>
</feature>
<feature type="compositionally biased region" description="Polar residues" evidence="10">
    <location>
        <begin position="730"/>
        <end position="740"/>
    </location>
</feature>
<feature type="region of interest" description="Disordered" evidence="10">
    <location>
        <begin position="348"/>
        <end position="516"/>
    </location>
</feature>
<reference evidence="12 13" key="1">
    <citation type="submission" date="2024-06" db="EMBL/GenBank/DDBJ databases">
        <authorList>
            <person name="Pan Q."/>
            <person name="Wen M."/>
            <person name="Jouanno E."/>
            <person name="Zahm M."/>
            <person name="Klopp C."/>
            <person name="Cabau C."/>
            <person name="Louis A."/>
            <person name="Berthelot C."/>
            <person name="Parey E."/>
            <person name="Roest Crollius H."/>
            <person name="Montfort J."/>
            <person name="Robinson-Rechavi M."/>
            <person name="Bouchez O."/>
            <person name="Lampietro C."/>
            <person name="Lopez Roques C."/>
            <person name="Donnadieu C."/>
            <person name="Postlethwait J."/>
            <person name="Bobe J."/>
            <person name="Verreycken H."/>
            <person name="Guiguen Y."/>
        </authorList>
    </citation>
    <scope>NUCLEOTIDE SEQUENCE [LARGE SCALE GENOMIC DNA]</scope>
    <source>
        <strain evidence="12">Up_M1</strain>
        <tissue evidence="12">Testis</tissue>
    </source>
</reference>
<gene>
    <name evidence="12" type="ORF">UPYG_G00258530</name>
</gene>
<feature type="region of interest" description="Disordered" evidence="10">
    <location>
        <begin position="684"/>
        <end position="800"/>
    </location>
</feature>
<feature type="compositionally biased region" description="Acidic residues" evidence="10">
    <location>
        <begin position="351"/>
        <end position="366"/>
    </location>
</feature>
<evidence type="ECO:0000256" key="4">
    <source>
        <dbReference type="ARBA" id="ARBA00022692"/>
    </source>
</evidence>
<dbReference type="EMBL" id="JAGEUA010000008">
    <property type="protein sequence ID" value="KAL0967860.1"/>
    <property type="molecule type" value="Genomic_DNA"/>
</dbReference>
<feature type="compositionally biased region" description="Polar residues" evidence="10">
    <location>
        <begin position="216"/>
        <end position="240"/>
    </location>
</feature>
<comment type="function">
    <text evidence="9">Transfers N-acetylgalactosamine (GalNAc) from UDP-GalNAc to N-acetylglucosamine-beta-benzyl with a beta-1,4-linkage to form N,N'-diacetyllactosediamine, GalNAc-beta-1,4-GlcNAc structures in N-linked glycans and probably O-linked glycans.</text>
</comment>
<evidence type="ECO:0000256" key="10">
    <source>
        <dbReference type="SAM" id="MobiDB-lite"/>
    </source>
</evidence>
<keyword evidence="6" id="KW-1133">Transmembrane helix</keyword>
<evidence type="ECO:0000313" key="12">
    <source>
        <dbReference type="EMBL" id="KAL0967860.1"/>
    </source>
</evidence>
<evidence type="ECO:0000256" key="7">
    <source>
        <dbReference type="ARBA" id="ARBA00023034"/>
    </source>
</evidence>
<evidence type="ECO:0000256" key="8">
    <source>
        <dbReference type="ARBA" id="ARBA00023136"/>
    </source>
</evidence>
<feature type="region of interest" description="Disordered" evidence="10">
    <location>
        <begin position="937"/>
        <end position="965"/>
    </location>
</feature>
<dbReference type="InterPro" id="IPR029044">
    <property type="entry name" value="Nucleotide-diphossugar_trans"/>
</dbReference>
<dbReference type="SUPFAM" id="SSF53448">
    <property type="entry name" value="Nucleotide-diphospho-sugar transferases"/>
    <property type="match status" value="1"/>
</dbReference>
<comment type="subcellular location">
    <subcellularLocation>
        <location evidence="1 9">Golgi apparatus</location>
        <location evidence="1 9">Golgi stack membrane</location>
        <topology evidence="1 9">Single-pass type II membrane protein</topology>
    </subcellularLocation>
</comment>
<dbReference type="EC" id="2.4.1.244" evidence="9"/>
<dbReference type="PANTHER" id="PTHR12369">
    <property type="entry name" value="CHONDROITIN SYNTHASE"/>
    <property type="match status" value="1"/>
</dbReference>
<evidence type="ECO:0000259" key="11">
    <source>
        <dbReference type="PROSITE" id="PS51820"/>
    </source>
</evidence>
<feature type="compositionally biased region" description="Basic and acidic residues" evidence="10">
    <location>
        <begin position="436"/>
        <end position="460"/>
    </location>
</feature>
<sequence length="1207" mass="137629">EDEANTGGADARDHAHIRRFLSQRHKKVTWLPKFKGQANLHVFEDWCGSSVAQLRKNLHFPLYPHTRTTVKKLAVAPKWKNYGLRIFGFLHPYRDGDFQFSVSSDDNSEFWLSPDESPLNARLLVFVGQLGTEWTAPGEFSKFRSQSSKSVHLIASRRYYFEILHKQDDKGSDHVEVGWRPFLPGLKYEVIDSPYISLYTDESSLKMNSVDHIPQTQASHSRLPQAEEQSQGNSYFSSQHGADMLKPDPRDTFYSTPLIEASHLENVLPACIYSPTYVVKDFPIARYQGLQFVYLSFVYPNDFTRLTHMERENKCFYRESPMYLEKFGFYKYMKMDEEDDDRPFFFPIPDDFPEEEEGVDPEDEAEIVGTQAPKKTARPSSATKRTSHHNLSSRTTRPSPHHSGPTIGERQGEDQDNMVVRREKRHFLKHNGQTDQNRDWEGDWRKRPTSREGIPERPEMESLDAEEVDPRLDNMVHGRSLSWIRTGPSELEGVGRNGGGGAGGETPPKLSKSSLLFPQRSSFSALASRAKQFLGNSAQGNNNAAVHLNDNGALNHDKEKKDENKIYITRPRSAKERDREKEQRRAERERARGPAPRHPREVFPGVFLYQHGKTTKLVNLQSPRMRGVESDGAGARRLVSAPQLWPKLTLRDSKAPLSDAHFNVSISRQSTVQRAANRAAVERLLDRDKRRAGGRTKGGEELQAHPEREAIAASPGKVATQLAPRIHMTSPHTFPNSSENALPMERSQETRVTSYLKTSQITESQQQPDPDQAPSEPDLEPNRSNADPEPDPEPEEGGVSDYSYEAEEARPGWAEESINWQRTFSVNPMDFELLRSDWNDLRCNVSGNLQLAESEVVDVLAQYMEKLNERNGGIYTLLRIINIEKRRDSARGNRYLVELELMERGRNVVRLSEYIYLLLHRGRLGEDSLENTEFVPASAPAGSPSPHQTIASPAPLASTRPPAHPATTPWGTAYAKPLLCQPMMLQWRKDVMVHFVVPVKNQARWVQQFITDMGELHRQTKDDNFSIIIVDFESTDMDVEQALRESAVPRYEYLRREGNFERSAGLQIGVDTIEDNHSIVFLCDLHIHFPLNILESIRKHCVEGRLAFAPIVMRLGCGSSPLEPDGYWEVNGFGLFGIYKSDFDKIGGMNTEEFKDRWGGEDWELLDRVLQNGLEVERLRLRNFFHYYHSKRGMWNAQNKKSPKGGG</sequence>
<comment type="catalytic activity">
    <reaction evidence="9">
        <text>an N-acetyl-beta-D-glucosaminyl derivative + UDP-N-acetyl-alpha-D-galactosamine = an N-acetyl-beta-D-galactosaminyl-(1-&gt;4)-N-acetyl-beta-D-glucosaminyl derivative + UDP + H(+)</text>
        <dbReference type="Rhea" id="RHEA:20493"/>
        <dbReference type="ChEBI" id="CHEBI:15378"/>
        <dbReference type="ChEBI" id="CHEBI:58223"/>
        <dbReference type="ChEBI" id="CHEBI:61631"/>
        <dbReference type="ChEBI" id="CHEBI:67138"/>
        <dbReference type="ChEBI" id="CHEBI:138027"/>
        <dbReference type="EC" id="2.4.1.244"/>
    </reaction>
</comment>
<feature type="region of interest" description="Disordered" evidence="10">
    <location>
        <begin position="216"/>
        <end position="241"/>
    </location>
</feature>
<feature type="domain" description="PA14" evidence="11">
    <location>
        <begin position="33"/>
        <end position="195"/>
    </location>
</feature>
<evidence type="ECO:0000256" key="1">
    <source>
        <dbReference type="ARBA" id="ARBA00004447"/>
    </source>
</evidence>
<dbReference type="PROSITE" id="PS51820">
    <property type="entry name" value="PA14"/>
    <property type="match status" value="1"/>
</dbReference>
<evidence type="ECO:0000256" key="2">
    <source>
        <dbReference type="ARBA" id="ARBA00009239"/>
    </source>
</evidence>
<evidence type="ECO:0000256" key="6">
    <source>
        <dbReference type="ARBA" id="ARBA00022989"/>
    </source>
</evidence>
<feature type="compositionally biased region" description="Gly residues" evidence="10">
    <location>
        <begin position="495"/>
        <end position="504"/>
    </location>
</feature>
<keyword evidence="4" id="KW-0812">Transmembrane</keyword>
<feature type="non-terminal residue" evidence="12">
    <location>
        <position position="1"/>
    </location>
</feature>
<organism evidence="12 13">
    <name type="scientific">Umbra pygmaea</name>
    <name type="common">Eastern mudminnow</name>
    <dbReference type="NCBI Taxonomy" id="75934"/>
    <lineage>
        <taxon>Eukaryota</taxon>
        <taxon>Metazoa</taxon>
        <taxon>Chordata</taxon>
        <taxon>Craniata</taxon>
        <taxon>Vertebrata</taxon>
        <taxon>Euteleostomi</taxon>
        <taxon>Actinopterygii</taxon>
        <taxon>Neopterygii</taxon>
        <taxon>Teleostei</taxon>
        <taxon>Protacanthopterygii</taxon>
        <taxon>Esociformes</taxon>
        <taxon>Umbridae</taxon>
        <taxon>Umbra</taxon>
    </lineage>
</organism>
<feature type="compositionally biased region" description="Basic and acidic residues" evidence="10">
    <location>
        <begin position="684"/>
        <end position="710"/>
    </location>
</feature>
<evidence type="ECO:0000256" key="5">
    <source>
        <dbReference type="ARBA" id="ARBA00022968"/>
    </source>
</evidence>
<keyword evidence="13" id="KW-1185">Reference proteome</keyword>
<feature type="compositionally biased region" description="Basic and acidic residues" evidence="10">
    <location>
        <begin position="573"/>
        <end position="592"/>
    </location>
</feature>
<feature type="compositionally biased region" description="Polar residues" evidence="10">
    <location>
        <begin position="378"/>
        <end position="398"/>
    </location>
</feature>
<feature type="compositionally biased region" description="Polar residues" evidence="10">
    <location>
        <begin position="750"/>
        <end position="762"/>
    </location>
</feature>
<dbReference type="GO" id="GO:0033842">
    <property type="term" value="F:N-acetyl-beta-glucosaminyl-derivative 4-beta-N-acetylgalactosaminyltransferase activity"/>
    <property type="evidence" value="ECO:0007669"/>
    <property type="project" value="UniProtKB-EC"/>
</dbReference>
<feature type="compositionally biased region" description="Low complexity" evidence="10">
    <location>
        <begin position="763"/>
        <end position="776"/>
    </location>
</feature>